<evidence type="ECO:0000256" key="4">
    <source>
        <dbReference type="ARBA" id="ARBA00023136"/>
    </source>
</evidence>
<feature type="transmembrane region" description="Helical" evidence="6">
    <location>
        <begin position="140"/>
        <end position="161"/>
    </location>
</feature>
<gene>
    <name evidence="9" type="ORF">DMO24_10440</name>
    <name evidence="8" type="ORF">FHX36_001805</name>
</gene>
<dbReference type="InterPro" id="IPR020846">
    <property type="entry name" value="MFS_dom"/>
</dbReference>
<dbReference type="InterPro" id="IPR052714">
    <property type="entry name" value="MFS_Exporter"/>
</dbReference>
<dbReference type="PROSITE" id="PS50850">
    <property type="entry name" value="MFS"/>
    <property type="match status" value="1"/>
</dbReference>
<evidence type="ECO:0000256" key="6">
    <source>
        <dbReference type="SAM" id="Phobius"/>
    </source>
</evidence>
<name>A0A323V9V6_9ACTN</name>
<organism evidence="9 10">
    <name type="scientific">Modestobacter versicolor</name>
    <dbReference type="NCBI Taxonomy" id="429133"/>
    <lineage>
        <taxon>Bacteria</taxon>
        <taxon>Bacillati</taxon>
        <taxon>Actinomycetota</taxon>
        <taxon>Actinomycetes</taxon>
        <taxon>Geodermatophilales</taxon>
        <taxon>Geodermatophilaceae</taxon>
        <taxon>Modestobacter</taxon>
    </lineage>
</organism>
<accession>A0A323V9V6</accession>
<comment type="caution">
    <text evidence="9">The sequence shown here is derived from an EMBL/GenBank/DDBJ whole genome shotgun (WGS) entry which is preliminary data.</text>
</comment>
<dbReference type="Proteomes" id="UP000247602">
    <property type="component" value="Unassembled WGS sequence"/>
</dbReference>
<dbReference type="PANTHER" id="PTHR23531">
    <property type="entry name" value="QUINOLENE RESISTANCE PROTEIN NORA"/>
    <property type="match status" value="1"/>
</dbReference>
<dbReference type="SUPFAM" id="SSF103473">
    <property type="entry name" value="MFS general substrate transporter"/>
    <property type="match status" value="1"/>
</dbReference>
<feature type="transmembrane region" description="Helical" evidence="6">
    <location>
        <begin position="270"/>
        <end position="291"/>
    </location>
</feature>
<feature type="transmembrane region" description="Helical" evidence="6">
    <location>
        <begin position="366"/>
        <end position="388"/>
    </location>
</feature>
<evidence type="ECO:0000259" key="7">
    <source>
        <dbReference type="PROSITE" id="PS50850"/>
    </source>
</evidence>
<evidence type="ECO:0000313" key="10">
    <source>
        <dbReference type="Proteomes" id="UP000247602"/>
    </source>
</evidence>
<keyword evidence="10" id="KW-1185">Reference proteome</keyword>
<evidence type="ECO:0000313" key="8">
    <source>
        <dbReference type="EMBL" id="MBB3676070.1"/>
    </source>
</evidence>
<keyword evidence="3 6" id="KW-1133">Transmembrane helix</keyword>
<dbReference type="EMBL" id="QKNV01000091">
    <property type="protein sequence ID" value="PZA21411.1"/>
    <property type="molecule type" value="Genomic_DNA"/>
</dbReference>
<dbReference type="GO" id="GO:0005886">
    <property type="term" value="C:plasma membrane"/>
    <property type="evidence" value="ECO:0007669"/>
    <property type="project" value="UniProtKB-SubCell"/>
</dbReference>
<dbReference type="GO" id="GO:0022857">
    <property type="term" value="F:transmembrane transporter activity"/>
    <property type="evidence" value="ECO:0007669"/>
    <property type="project" value="InterPro"/>
</dbReference>
<dbReference type="EMBL" id="JACIBU010000001">
    <property type="protein sequence ID" value="MBB3676070.1"/>
    <property type="molecule type" value="Genomic_DNA"/>
</dbReference>
<evidence type="ECO:0000256" key="3">
    <source>
        <dbReference type="ARBA" id="ARBA00022989"/>
    </source>
</evidence>
<dbReference type="RefSeq" id="WP_110552228.1">
    <property type="nucleotide sequence ID" value="NZ_JACIBU010000001.1"/>
</dbReference>
<dbReference type="InterPro" id="IPR036259">
    <property type="entry name" value="MFS_trans_sf"/>
</dbReference>
<feature type="transmembrane region" description="Helical" evidence="6">
    <location>
        <begin position="167"/>
        <end position="184"/>
    </location>
</feature>
<evidence type="ECO:0000256" key="5">
    <source>
        <dbReference type="SAM" id="MobiDB-lite"/>
    </source>
</evidence>
<evidence type="ECO:0000313" key="11">
    <source>
        <dbReference type="Proteomes" id="UP000580718"/>
    </source>
</evidence>
<reference evidence="9 10" key="1">
    <citation type="submission" date="2018-06" db="EMBL/GenBank/DDBJ databases">
        <title>Draft genome sequence of Modestobacter versicolor CP153-2.</title>
        <authorList>
            <person name="Gundlapally S.R."/>
        </authorList>
    </citation>
    <scope>NUCLEOTIDE SEQUENCE [LARGE SCALE GENOMIC DNA]</scope>
    <source>
        <strain evidence="9 10">CP153-2</strain>
    </source>
</reference>
<dbReference type="AlphaFoldDB" id="A0A323V9V6"/>
<reference evidence="8 11" key="2">
    <citation type="submission" date="2020-08" db="EMBL/GenBank/DDBJ databases">
        <title>Sequencing the genomes of 1000 actinobacteria strains.</title>
        <authorList>
            <person name="Klenk H.-P."/>
        </authorList>
    </citation>
    <scope>NUCLEOTIDE SEQUENCE [LARGE SCALE GENOMIC DNA]</scope>
    <source>
        <strain evidence="8 11">DSM 16678</strain>
    </source>
</reference>
<feature type="transmembrane region" description="Helical" evidence="6">
    <location>
        <begin position="104"/>
        <end position="128"/>
    </location>
</feature>
<protein>
    <submittedName>
        <fullName evidence="9">MFS transporter</fullName>
    </submittedName>
    <submittedName>
        <fullName evidence="8">Putative MFS family arabinose efflux permease</fullName>
    </submittedName>
</protein>
<feature type="transmembrane region" description="Helical" evidence="6">
    <location>
        <begin position="297"/>
        <end position="315"/>
    </location>
</feature>
<keyword evidence="2 6" id="KW-0812">Transmembrane</keyword>
<comment type="subcellular location">
    <subcellularLocation>
        <location evidence="1">Cell membrane</location>
        <topology evidence="1">Multi-pass membrane protein</topology>
    </subcellularLocation>
</comment>
<feature type="transmembrane region" description="Helical" evidence="6">
    <location>
        <begin position="45"/>
        <end position="69"/>
    </location>
</feature>
<feature type="transmembrane region" description="Helical" evidence="6">
    <location>
        <begin position="76"/>
        <end position="98"/>
    </location>
</feature>
<feature type="transmembrane region" description="Helical" evidence="6">
    <location>
        <begin position="336"/>
        <end position="360"/>
    </location>
</feature>
<dbReference type="PANTHER" id="PTHR23531:SF1">
    <property type="entry name" value="QUINOLENE RESISTANCE PROTEIN NORA"/>
    <property type="match status" value="1"/>
</dbReference>
<sequence>MTTAGRRSSLWQLPAVRSLFALNVLGFLSYSVLISALPAQATRLGAGLTAAGAVTTVFLVATVLAQLAVPLLVRRWGLAPVLAAGLVALGAPSPLYALADDVRWLAVISAVRGLGFAALCVLGGAIAASVVPPERRGESLGIYGLAVAVPTLVTVPAGTALTLAGHFWVVALLATAPVAALVFVPRATRSVLRPGADAPAPDGRGAVRAALPPSLVLLVVTLAGGGLLTFLPIERPDGALAPVALLLFGLTSALSRWRAGVLVDRVGARLLLPAALATGVAGVLLVALGLTGRGGPAAAAVLTGALAFGAAYGAVQNLSMVLALRRAGTGPAATVSAVWNASFDSGTAIGAAGVGALAATGLGLPWTYVVVAALLALALPTAVVVGAGRERVSGSGPRPAAAGPPRRAG</sequence>
<dbReference type="Proteomes" id="UP000580718">
    <property type="component" value="Unassembled WGS sequence"/>
</dbReference>
<evidence type="ECO:0000256" key="2">
    <source>
        <dbReference type="ARBA" id="ARBA00022692"/>
    </source>
</evidence>
<feature type="transmembrane region" description="Helical" evidence="6">
    <location>
        <begin position="239"/>
        <end position="258"/>
    </location>
</feature>
<keyword evidence="4 6" id="KW-0472">Membrane</keyword>
<feature type="transmembrane region" description="Helical" evidence="6">
    <location>
        <begin position="20"/>
        <end position="39"/>
    </location>
</feature>
<evidence type="ECO:0000313" key="9">
    <source>
        <dbReference type="EMBL" id="PZA21411.1"/>
    </source>
</evidence>
<proteinExistence type="predicted"/>
<dbReference type="Gene3D" id="1.20.1250.20">
    <property type="entry name" value="MFS general substrate transporter like domains"/>
    <property type="match status" value="1"/>
</dbReference>
<dbReference type="OrthoDB" id="5189108at2"/>
<dbReference type="Pfam" id="PF07690">
    <property type="entry name" value="MFS_1"/>
    <property type="match status" value="1"/>
</dbReference>
<feature type="transmembrane region" description="Helical" evidence="6">
    <location>
        <begin position="214"/>
        <end position="233"/>
    </location>
</feature>
<dbReference type="InterPro" id="IPR011701">
    <property type="entry name" value="MFS"/>
</dbReference>
<feature type="region of interest" description="Disordered" evidence="5">
    <location>
        <begin position="390"/>
        <end position="409"/>
    </location>
</feature>
<feature type="domain" description="Major facilitator superfamily (MFS) profile" evidence="7">
    <location>
        <begin position="15"/>
        <end position="390"/>
    </location>
</feature>
<evidence type="ECO:0000256" key="1">
    <source>
        <dbReference type="ARBA" id="ARBA00004651"/>
    </source>
</evidence>